<evidence type="ECO:0000313" key="3">
    <source>
        <dbReference type="Proteomes" id="UP000054845"/>
    </source>
</evidence>
<sequence>MILNGESNVPFEIIESRLKTVGELPLTPEEEQCMAVEAPRLFREMSRLMNGSAMVGIGSPLFASRRATCDPACDAELTGSPATLSTSRQKQTASDSTPADAKRTKAQP</sequence>
<dbReference type="AlphaFoldDB" id="A0A0P1BGR3"/>
<organism evidence="2 3">
    <name type="scientific">Ceraceosorus bombacis</name>
    <dbReference type="NCBI Taxonomy" id="401625"/>
    <lineage>
        <taxon>Eukaryota</taxon>
        <taxon>Fungi</taxon>
        <taxon>Dikarya</taxon>
        <taxon>Basidiomycota</taxon>
        <taxon>Ustilaginomycotina</taxon>
        <taxon>Exobasidiomycetes</taxon>
        <taxon>Ceraceosorales</taxon>
        <taxon>Ceraceosoraceae</taxon>
        <taxon>Ceraceosorus</taxon>
    </lineage>
</organism>
<dbReference type="EMBL" id="CCYA01000250">
    <property type="protein sequence ID" value="CEH14925.1"/>
    <property type="molecule type" value="Genomic_DNA"/>
</dbReference>
<evidence type="ECO:0000313" key="2">
    <source>
        <dbReference type="EMBL" id="CEH14925.1"/>
    </source>
</evidence>
<proteinExistence type="predicted"/>
<protein>
    <submittedName>
        <fullName evidence="2">Uncharacterized protein</fullName>
    </submittedName>
</protein>
<feature type="compositionally biased region" description="Polar residues" evidence="1">
    <location>
        <begin position="80"/>
        <end position="97"/>
    </location>
</feature>
<evidence type="ECO:0000256" key="1">
    <source>
        <dbReference type="SAM" id="MobiDB-lite"/>
    </source>
</evidence>
<name>A0A0P1BGR3_9BASI</name>
<keyword evidence="3" id="KW-1185">Reference proteome</keyword>
<dbReference type="Proteomes" id="UP000054845">
    <property type="component" value="Unassembled WGS sequence"/>
</dbReference>
<reference evidence="2 3" key="1">
    <citation type="submission" date="2014-09" db="EMBL/GenBank/DDBJ databases">
        <authorList>
            <person name="Magalhaes I.L.F."/>
            <person name="Oliveira U."/>
            <person name="Santos F.R."/>
            <person name="Vidigal T.H.D.A."/>
            <person name="Brescovit A.D."/>
            <person name="Santos A.J."/>
        </authorList>
    </citation>
    <scope>NUCLEOTIDE SEQUENCE [LARGE SCALE GENOMIC DNA]</scope>
</reference>
<feature type="region of interest" description="Disordered" evidence="1">
    <location>
        <begin position="74"/>
        <end position="108"/>
    </location>
</feature>
<accession>A0A0P1BGR3</accession>